<sequence>MNTAVNLGGIAMKNPVTTASGTFGFGLEYQDYVDLQRLGAITVKGTTLKPRLGNPPPRIVETPSGMLNAIGLQNPGVEQVAEEIMPRLAGLGVPVIVNIAGDTLEDYARVARRLDGVPGVAGLEVNISCPNVKKGGIQFGSDPRTAAEVTRAVKGSTGLPVIIKLSPNVTDMVAMAEAVAEAGADALSMINTLLGMAIDVDRRRPVLGNVTGGLSGPAVRPVAVRAVWQVYRAVALPILGMGGIMTARDALEFILAGATAVAVGTGNFVNPRATLDVVEGIEQYMQNHGFTDINELVGLAQRDGGSC</sequence>
<evidence type="ECO:0000256" key="9">
    <source>
        <dbReference type="ARBA" id="ARBA00023002"/>
    </source>
</evidence>
<dbReference type="UniPathway" id="UPA00070"/>
<gene>
    <name evidence="12" type="primary">pyrD</name>
    <name evidence="14" type="ORF">LX24_00244</name>
</gene>
<dbReference type="SUPFAM" id="SSF51395">
    <property type="entry name" value="FMN-linked oxidoreductases"/>
    <property type="match status" value="1"/>
</dbReference>
<comment type="catalytic activity">
    <reaction evidence="12">
        <text>(S)-dihydroorotate + A = orotate + AH2</text>
        <dbReference type="Rhea" id="RHEA:18073"/>
        <dbReference type="ChEBI" id="CHEBI:13193"/>
        <dbReference type="ChEBI" id="CHEBI:17499"/>
        <dbReference type="ChEBI" id="CHEBI:30839"/>
        <dbReference type="ChEBI" id="CHEBI:30864"/>
    </reaction>
</comment>
<organism evidence="14 15">
    <name type="scientific">Desulfallas thermosapovorans DSM 6562</name>
    <dbReference type="NCBI Taxonomy" id="1121431"/>
    <lineage>
        <taxon>Bacteria</taxon>
        <taxon>Bacillati</taxon>
        <taxon>Bacillota</taxon>
        <taxon>Clostridia</taxon>
        <taxon>Eubacteriales</taxon>
        <taxon>Desulfallaceae</taxon>
        <taxon>Desulfallas</taxon>
    </lineage>
</organism>
<keyword evidence="6 12" id="KW-0285">Flavoprotein</keyword>
<feature type="active site" description="Nucleophile" evidence="12">
    <location>
        <position position="129"/>
    </location>
</feature>
<dbReference type="InterPro" id="IPR033888">
    <property type="entry name" value="DHOD_1B"/>
</dbReference>
<dbReference type="CDD" id="cd04740">
    <property type="entry name" value="DHOD_1B_like"/>
    <property type="match status" value="1"/>
</dbReference>
<feature type="binding site" evidence="12">
    <location>
        <position position="20"/>
    </location>
    <ligand>
        <name>FMN</name>
        <dbReference type="ChEBI" id="CHEBI:58210"/>
    </ligand>
</feature>
<feature type="binding site" evidence="12">
    <location>
        <begin position="68"/>
        <end position="72"/>
    </location>
    <ligand>
        <name>substrate</name>
    </ligand>
</feature>
<reference evidence="14 15" key="1">
    <citation type="submission" date="2019-07" db="EMBL/GenBank/DDBJ databases">
        <title>Genomic Encyclopedia of Type Strains, Phase I: the one thousand microbial genomes (KMG-I) project.</title>
        <authorList>
            <person name="Kyrpides N."/>
        </authorList>
    </citation>
    <scope>NUCLEOTIDE SEQUENCE [LARGE SCALE GENOMIC DNA]</scope>
    <source>
        <strain evidence="14 15">DSM 6562</strain>
    </source>
</reference>
<feature type="binding site" evidence="12">
    <location>
        <position position="126"/>
    </location>
    <ligand>
        <name>substrate</name>
    </ligand>
</feature>
<feature type="binding site" evidence="12">
    <location>
        <position position="164"/>
    </location>
    <ligand>
        <name>FMN</name>
        <dbReference type="ChEBI" id="CHEBI:58210"/>
    </ligand>
</feature>
<feature type="binding site" evidence="12">
    <location>
        <begin position="242"/>
        <end position="243"/>
    </location>
    <ligand>
        <name>FMN</name>
        <dbReference type="ChEBI" id="CHEBI:58210"/>
    </ligand>
</feature>
<keyword evidence="8 12" id="KW-0665">Pyrimidine biosynthesis</keyword>
<proteinExistence type="inferred from homology"/>
<evidence type="ECO:0000256" key="1">
    <source>
        <dbReference type="ARBA" id="ARBA00003616"/>
    </source>
</evidence>
<keyword evidence="15" id="KW-1185">Reference proteome</keyword>
<dbReference type="PROSITE" id="PS00911">
    <property type="entry name" value="DHODEHASE_1"/>
    <property type="match status" value="1"/>
</dbReference>
<keyword evidence="9 12" id="KW-0560">Oxidoreductase</keyword>
<evidence type="ECO:0000313" key="15">
    <source>
        <dbReference type="Proteomes" id="UP000323166"/>
    </source>
</evidence>
<dbReference type="InterPro" id="IPR024920">
    <property type="entry name" value="Dihydroorotate_DH_1"/>
</dbReference>
<dbReference type="GO" id="GO:0004589">
    <property type="term" value="F:dihydroorotate dehydrogenase (NAD+) activity"/>
    <property type="evidence" value="ECO:0007669"/>
    <property type="project" value="UniProtKB-EC"/>
</dbReference>
<dbReference type="EC" id="1.3.-.-" evidence="12"/>
<dbReference type="InterPro" id="IPR049622">
    <property type="entry name" value="Dihydroorotate_DH_I"/>
</dbReference>
<feature type="binding site" evidence="12">
    <location>
        <position position="216"/>
    </location>
    <ligand>
        <name>FMN</name>
        <dbReference type="ChEBI" id="CHEBI:58210"/>
    </ligand>
</feature>
<feature type="domain" description="Dihydroorotate dehydrogenase catalytic" evidence="13">
    <location>
        <begin position="4"/>
        <end position="285"/>
    </location>
</feature>
<dbReference type="Pfam" id="PF01180">
    <property type="entry name" value="DHO_dh"/>
    <property type="match status" value="1"/>
</dbReference>
<evidence type="ECO:0000313" key="14">
    <source>
        <dbReference type="EMBL" id="TYO97960.1"/>
    </source>
</evidence>
<dbReference type="GO" id="GO:0044205">
    <property type="term" value="P:'de novo' UMP biosynthetic process"/>
    <property type="evidence" value="ECO:0007669"/>
    <property type="project" value="UniProtKB-UniRule"/>
</dbReference>
<dbReference type="NCBIfam" id="NF005574">
    <property type="entry name" value="PRK07259.1"/>
    <property type="match status" value="1"/>
</dbReference>
<comment type="similarity">
    <text evidence="4 12">Belongs to the dihydroorotate dehydrogenase family. Type 1 subfamily.</text>
</comment>
<evidence type="ECO:0000256" key="4">
    <source>
        <dbReference type="ARBA" id="ARBA00008008"/>
    </source>
</evidence>
<dbReference type="PROSITE" id="PS00912">
    <property type="entry name" value="DHODEHASE_2"/>
    <property type="match status" value="1"/>
</dbReference>
<dbReference type="InterPro" id="IPR050074">
    <property type="entry name" value="DHO_dehydrogenase"/>
</dbReference>
<feature type="binding site" evidence="12">
    <location>
        <position position="126"/>
    </location>
    <ligand>
        <name>FMN</name>
        <dbReference type="ChEBI" id="CHEBI:58210"/>
    </ligand>
</feature>
<dbReference type="InterPro" id="IPR005720">
    <property type="entry name" value="Dihydroorotate_DH_cat"/>
</dbReference>
<keyword evidence="7 12" id="KW-0288">FMN</keyword>
<feature type="binding site" evidence="12">
    <location>
        <position position="44"/>
    </location>
    <ligand>
        <name>substrate</name>
    </ligand>
</feature>
<accession>A0A5S5A0E3</accession>
<name>A0A5S5A0E3_9FIRM</name>
<comment type="cofactor">
    <cofactor evidence="12">
        <name>FMN</name>
        <dbReference type="ChEBI" id="CHEBI:58210"/>
    </cofactor>
    <text evidence="12">Binds 1 FMN per subunit.</text>
</comment>
<comment type="catalytic activity">
    <reaction evidence="11">
        <text>(S)-dihydroorotate + NAD(+) = orotate + NADH + H(+)</text>
        <dbReference type="Rhea" id="RHEA:13513"/>
        <dbReference type="ChEBI" id="CHEBI:15378"/>
        <dbReference type="ChEBI" id="CHEBI:30839"/>
        <dbReference type="ChEBI" id="CHEBI:30864"/>
        <dbReference type="ChEBI" id="CHEBI:57540"/>
        <dbReference type="ChEBI" id="CHEBI:57945"/>
        <dbReference type="EC" id="1.3.1.14"/>
    </reaction>
</comment>
<dbReference type="PANTHER" id="PTHR48109:SF1">
    <property type="entry name" value="DIHYDROOROTATE DEHYDROGENASE (FUMARATE)"/>
    <property type="match status" value="1"/>
</dbReference>
<feature type="binding site" evidence="12">
    <location>
        <position position="98"/>
    </location>
    <ligand>
        <name>FMN</name>
        <dbReference type="ChEBI" id="CHEBI:58210"/>
    </ligand>
</feature>
<dbReference type="Proteomes" id="UP000323166">
    <property type="component" value="Unassembled WGS sequence"/>
</dbReference>
<feature type="binding site" evidence="12">
    <location>
        <begin position="44"/>
        <end position="45"/>
    </location>
    <ligand>
        <name>FMN</name>
        <dbReference type="ChEBI" id="CHEBI:58210"/>
    </ligand>
</feature>
<feature type="binding site" evidence="12">
    <location>
        <position position="190"/>
    </location>
    <ligand>
        <name>FMN</name>
        <dbReference type="ChEBI" id="CHEBI:58210"/>
    </ligand>
</feature>
<dbReference type="HAMAP" id="MF_00224">
    <property type="entry name" value="DHO_dh_type1"/>
    <property type="match status" value="1"/>
</dbReference>
<protein>
    <recommendedName>
        <fullName evidence="12">Dihydroorotate dehydrogenase</fullName>
        <shortName evidence="12">DHOD</shortName>
        <shortName evidence="12">DHODase</shortName>
        <shortName evidence="12">DHOdehase</shortName>
        <ecNumber evidence="12">1.3.-.-</ecNumber>
    </recommendedName>
</protein>
<dbReference type="Gene3D" id="3.20.20.70">
    <property type="entry name" value="Aldolase class I"/>
    <property type="match status" value="1"/>
</dbReference>
<dbReference type="FunFam" id="3.20.20.70:FF:000027">
    <property type="entry name" value="Dihydropyrimidine dehydrogenase [NADP(+)]"/>
    <property type="match status" value="1"/>
</dbReference>
<evidence type="ECO:0000256" key="7">
    <source>
        <dbReference type="ARBA" id="ARBA00022643"/>
    </source>
</evidence>
<comment type="subcellular location">
    <subcellularLocation>
        <location evidence="2 12">Cytoplasm</location>
    </subcellularLocation>
</comment>
<dbReference type="PANTHER" id="PTHR48109">
    <property type="entry name" value="DIHYDROOROTATE DEHYDROGENASE (QUINONE), MITOCHONDRIAL-RELATED"/>
    <property type="match status" value="1"/>
</dbReference>
<dbReference type="InterPro" id="IPR013785">
    <property type="entry name" value="Aldolase_TIM"/>
</dbReference>
<evidence type="ECO:0000256" key="6">
    <source>
        <dbReference type="ARBA" id="ARBA00022630"/>
    </source>
</evidence>
<evidence type="ECO:0000256" key="11">
    <source>
        <dbReference type="ARBA" id="ARBA00048996"/>
    </source>
</evidence>
<evidence type="ECO:0000256" key="8">
    <source>
        <dbReference type="ARBA" id="ARBA00022975"/>
    </source>
</evidence>
<dbReference type="InterPro" id="IPR001295">
    <property type="entry name" value="Dihydroorotate_DH_CS"/>
</dbReference>
<feature type="binding site" evidence="12">
    <location>
        <begin position="264"/>
        <end position="265"/>
    </location>
    <ligand>
        <name>FMN</name>
        <dbReference type="ChEBI" id="CHEBI:58210"/>
    </ligand>
</feature>
<dbReference type="NCBIfam" id="TIGR01037">
    <property type="entry name" value="pyrD_sub1_fam"/>
    <property type="match status" value="1"/>
</dbReference>
<keyword evidence="10" id="KW-0520">NAD</keyword>
<evidence type="ECO:0000256" key="5">
    <source>
        <dbReference type="ARBA" id="ARBA00022490"/>
    </source>
</evidence>
<evidence type="ECO:0000256" key="12">
    <source>
        <dbReference type="HAMAP-Rule" id="MF_00224"/>
    </source>
</evidence>
<comment type="function">
    <text evidence="1">Catalyzes the conversion of dihydroorotate to orotate with NAD(+) as electron acceptor.</text>
</comment>
<evidence type="ECO:0000256" key="2">
    <source>
        <dbReference type="ARBA" id="ARBA00004496"/>
    </source>
</evidence>
<comment type="pathway">
    <text evidence="3">Pyrimidine metabolism; UMP biosynthesis via de novo pathway; orotate from (S)-dihydroorotate (NAD(+) route): step 1/1.</text>
</comment>
<feature type="binding site" evidence="12">
    <location>
        <begin position="191"/>
        <end position="192"/>
    </location>
    <ligand>
        <name>substrate</name>
    </ligand>
</feature>
<dbReference type="GO" id="GO:0005737">
    <property type="term" value="C:cytoplasm"/>
    <property type="evidence" value="ECO:0007669"/>
    <property type="project" value="UniProtKB-SubCell"/>
</dbReference>
<evidence type="ECO:0000259" key="13">
    <source>
        <dbReference type="Pfam" id="PF01180"/>
    </source>
</evidence>
<dbReference type="InterPro" id="IPR012135">
    <property type="entry name" value="Dihydroorotate_DH_1_2"/>
</dbReference>
<evidence type="ECO:0000256" key="10">
    <source>
        <dbReference type="ARBA" id="ARBA00023027"/>
    </source>
</evidence>
<keyword evidence="5 12" id="KW-0963">Cytoplasm</keyword>
<dbReference type="RefSeq" id="WP_166510309.1">
    <property type="nucleotide sequence ID" value="NZ_VNHM01000001.1"/>
</dbReference>
<comment type="caution">
    <text evidence="14">The sequence shown here is derived from an EMBL/GenBank/DDBJ whole genome shotgun (WGS) entry which is preliminary data.</text>
</comment>
<dbReference type="PIRSF" id="PIRSF000164">
    <property type="entry name" value="DHO_oxidase"/>
    <property type="match status" value="1"/>
</dbReference>
<dbReference type="AlphaFoldDB" id="A0A5S5A0E3"/>
<dbReference type="EMBL" id="VNHM01000001">
    <property type="protein sequence ID" value="TYO97960.1"/>
    <property type="molecule type" value="Genomic_DNA"/>
</dbReference>
<dbReference type="GO" id="GO:0006207">
    <property type="term" value="P:'de novo' pyrimidine nucleobase biosynthetic process"/>
    <property type="evidence" value="ECO:0007669"/>
    <property type="project" value="InterPro"/>
</dbReference>
<evidence type="ECO:0000256" key="3">
    <source>
        <dbReference type="ARBA" id="ARBA00004715"/>
    </source>
</evidence>